<feature type="region of interest" description="Disordered" evidence="9">
    <location>
        <begin position="217"/>
        <end position="280"/>
    </location>
</feature>
<feature type="compositionally biased region" description="Polar residues" evidence="9">
    <location>
        <begin position="227"/>
        <end position="238"/>
    </location>
</feature>
<feature type="DNA-binding region" description="Homeobox" evidence="7">
    <location>
        <begin position="47"/>
        <end position="106"/>
    </location>
</feature>
<evidence type="ECO:0000256" key="7">
    <source>
        <dbReference type="PROSITE-ProRule" id="PRU00108"/>
    </source>
</evidence>
<protein>
    <submittedName>
        <fullName evidence="11">(pine wood nematode) hypothetical protein</fullName>
    </submittedName>
    <submittedName>
        <fullName evidence="14">Homeobox domain-containing protein</fullName>
    </submittedName>
</protein>
<dbReference type="Proteomes" id="UP000095284">
    <property type="component" value="Unplaced"/>
</dbReference>
<evidence type="ECO:0000256" key="4">
    <source>
        <dbReference type="ARBA" id="ARBA00023155"/>
    </source>
</evidence>
<dbReference type="SUPFAM" id="SSF46689">
    <property type="entry name" value="Homeodomain-like"/>
    <property type="match status" value="1"/>
</dbReference>
<reference evidence="11" key="2">
    <citation type="submission" date="2020-09" db="EMBL/GenBank/DDBJ databases">
        <authorList>
            <person name="Kikuchi T."/>
        </authorList>
    </citation>
    <scope>NUCLEOTIDE SEQUENCE</scope>
    <source>
        <strain evidence="11">Ka4C1</strain>
    </source>
</reference>
<dbReference type="CDD" id="cd00086">
    <property type="entry name" value="homeodomain"/>
    <property type="match status" value="1"/>
</dbReference>
<evidence type="ECO:0000313" key="11">
    <source>
        <dbReference type="EMBL" id="CAD5208243.1"/>
    </source>
</evidence>
<organism evidence="12 14">
    <name type="scientific">Bursaphelenchus xylophilus</name>
    <name type="common">Pinewood nematode worm</name>
    <name type="synonym">Aphelenchoides xylophilus</name>
    <dbReference type="NCBI Taxonomy" id="6326"/>
    <lineage>
        <taxon>Eukaryota</taxon>
        <taxon>Metazoa</taxon>
        <taxon>Ecdysozoa</taxon>
        <taxon>Nematoda</taxon>
        <taxon>Chromadorea</taxon>
        <taxon>Rhabditida</taxon>
        <taxon>Tylenchina</taxon>
        <taxon>Tylenchomorpha</taxon>
        <taxon>Aphelenchoidea</taxon>
        <taxon>Aphelenchoididae</taxon>
        <taxon>Bursaphelenchus</taxon>
    </lineage>
</organism>
<dbReference type="WBParaSite" id="BXY_0050800.1">
    <property type="protein sequence ID" value="BXY_0050800.1"/>
    <property type="gene ID" value="BXY_0050800"/>
</dbReference>
<evidence type="ECO:0000256" key="8">
    <source>
        <dbReference type="RuleBase" id="RU000682"/>
    </source>
</evidence>
<feature type="domain" description="Homeobox" evidence="10">
    <location>
        <begin position="45"/>
        <end position="105"/>
    </location>
</feature>
<dbReference type="Proteomes" id="UP000659654">
    <property type="component" value="Unassembled WGS sequence"/>
</dbReference>
<dbReference type="AlphaFoldDB" id="A0A1I7RIH7"/>
<evidence type="ECO:0000256" key="5">
    <source>
        <dbReference type="ARBA" id="ARBA00023163"/>
    </source>
</evidence>
<dbReference type="InterPro" id="IPR009057">
    <property type="entry name" value="Homeodomain-like_sf"/>
</dbReference>
<evidence type="ECO:0000256" key="3">
    <source>
        <dbReference type="ARBA" id="ARBA00023125"/>
    </source>
</evidence>
<dbReference type="InterPro" id="IPR001356">
    <property type="entry name" value="HD"/>
</dbReference>
<dbReference type="PANTHER" id="PTHR46271">
    <property type="entry name" value="HOMEOBOX PROTEIN, PUTATIVE-RELATED"/>
    <property type="match status" value="1"/>
</dbReference>
<dbReference type="GO" id="GO:0000978">
    <property type="term" value="F:RNA polymerase II cis-regulatory region sequence-specific DNA binding"/>
    <property type="evidence" value="ECO:0007669"/>
    <property type="project" value="TreeGrafter"/>
</dbReference>
<dbReference type="SMART" id="SM00389">
    <property type="entry name" value="HOX"/>
    <property type="match status" value="1"/>
</dbReference>
<dbReference type="GO" id="GO:0005634">
    <property type="term" value="C:nucleus"/>
    <property type="evidence" value="ECO:0007669"/>
    <property type="project" value="UniProtKB-SubCell"/>
</dbReference>
<dbReference type="Pfam" id="PF00046">
    <property type="entry name" value="Homeodomain"/>
    <property type="match status" value="1"/>
</dbReference>
<evidence type="ECO:0000313" key="12">
    <source>
        <dbReference type="Proteomes" id="UP000095284"/>
    </source>
</evidence>
<dbReference type="InterPro" id="IPR017970">
    <property type="entry name" value="Homeobox_CS"/>
</dbReference>
<evidence type="ECO:0000259" key="10">
    <source>
        <dbReference type="PROSITE" id="PS50071"/>
    </source>
</evidence>
<dbReference type="EMBL" id="CAJFCV020000001">
    <property type="protein sequence ID" value="CAG9080747.1"/>
    <property type="molecule type" value="Genomic_DNA"/>
</dbReference>
<evidence type="ECO:0000313" key="14">
    <source>
        <dbReference type="WBParaSite" id="BXY_0050800.1"/>
    </source>
</evidence>
<keyword evidence="5" id="KW-0804">Transcription</keyword>
<dbReference type="Gene3D" id="1.10.10.60">
    <property type="entry name" value="Homeodomain-like"/>
    <property type="match status" value="1"/>
</dbReference>
<evidence type="ECO:0000313" key="13">
    <source>
        <dbReference type="Proteomes" id="UP000659654"/>
    </source>
</evidence>
<name>A0A1I7RIH7_BURXY</name>
<dbReference type="Proteomes" id="UP000582659">
    <property type="component" value="Unassembled WGS sequence"/>
</dbReference>
<keyword evidence="6 7" id="KW-0539">Nucleus</keyword>
<keyword evidence="3 7" id="KW-0238">DNA-binding</keyword>
<gene>
    <name evidence="11" type="ORF">BXYJ_LOCUS479</name>
</gene>
<dbReference type="FunFam" id="1.10.10.60:FF:000071">
    <property type="entry name" value="Retinal homeobox gene 2"/>
    <property type="match status" value="1"/>
</dbReference>
<dbReference type="SMR" id="A0A1I7RIH7"/>
<evidence type="ECO:0000256" key="2">
    <source>
        <dbReference type="ARBA" id="ARBA00023015"/>
    </source>
</evidence>
<dbReference type="EMBL" id="CAJFDI010000001">
    <property type="protein sequence ID" value="CAD5208243.1"/>
    <property type="molecule type" value="Genomic_DNA"/>
</dbReference>
<dbReference type="InterPro" id="IPR043562">
    <property type="entry name" value="RAX/RAX2"/>
</dbReference>
<feature type="region of interest" description="Disordered" evidence="9">
    <location>
        <begin position="18"/>
        <end position="51"/>
    </location>
</feature>
<evidence type="ECO:0000256" key="6">
    <source>
        <dbReference type="ARBA" id="ARBA00023242"/>
    </source>
</evidence>
<sequence>MYYHLPAFSNFSNENQEFQESFAEVEKPVPPGSPNKPKRREKDSKKQRRNRTTFTTFQLHELERAFEKCHYPDVYAREQLAGKIKLAEVRVQVWFQNRRAKWRRQERMETSSLGELPAGLRTNPNLIPSWPWTTGNPNEDFAQSFSYPSFNEQSKFMHNMQMPANGATLPLPYLPYFSQSNPSFPTHLKPDNAKHPELGLPKDSLQVPVDTRVHTPHSPVDHAPNYPMSNNNMGNGQASPRPDGLTPFYGYLNQYPGHVSPQPQPPQQQHPTTPVPEMQQQQQMFAQQNMLNKFQFEDFEGQKLAARQLEELLGVDLNAEQTAAAAKEFVLTETSDQCAF</sequence>
<feature type="compositionally biased region" description="Low complexity" evidence="9">
    <location>
        <begin position="269"/>
        <end position="280"/>
    </location>
</feature>
<dbReference type="GO" id="GO:0000981">
    <property type="term" value="F:DNA-binding transcription factor activity, RNA polymerase II-specific"/>
    <property type="evidence" value="ECO:0007669"/>
    <property type="project" value="InterPro"/>
</dbReference>
<dbReference type="PROSITE" id="PS00027">
    <property type="entry name" value="HOMEOBOX_1"/>
    <property type="match status" value="1"/>
</dbReference>
<keyword evidence="2" id="KW-0805">Transcription regulation</keyword>
<dbReference type="PROSITE" id="PS50071">
    <property type="entry name" value="HOMEOBOX_2"/>
    <property type="match status" value="1"/>
</dbReference>
<evidence type="ECO:0000256" key="1">
    <source>
        <dbReference type="ARBA" id="ARBA00004123"/>
    </source>
</evidence>
<dbReference type="GO" id="GO:0045944">
    <property type="term" value="P:positive regulation of transcription by RNA polymerase II"/>
    <property type="evidence" value="ECO:0007669"/>
    <property type="project" value="InterPro"/>
</dbReference>
<keyword evidence="13" id="KW-1185">Reference proteome</keyword>
<comment type="subcellular location">
    <subcellularLocation>
        <location evidence="1 7 8">Nucleus</location>
    </subcellularLocation>
</comment>
<dbReference type="PANTHER" id="PTHR46271:SF4">
    <property type="entry name" value="HOMEOBOX PROTEIN, PUTATIVE-RELATED"/>
    <property type="match status" value="1"/>
</dbReference>
<reference evidence="14" key="1">
    <citation type="submission" date="2016-11" db="UniProtKB">
        <authorList>
            <consortium name="WormBaseParasite"/>
        </authorList>
    </citation>
    <scope>IDENTIFICATION</scope>
</reference>
<dbReference type="OrthoDB" id="6159439at2759"/>
<accession>A0A1I7RIH7</accession>
<proteinExistence type="predicted"/>
<evidence type="ECO:0000256" key="9">
    <source>
        <dbReference type="SAM" id="MobiDB-lite"/>
    </source>
</evidence>
<keyword evidence="4 7" id="KW-0371">Homeobox</keyword>